<dbReference type="AlphaFoldDB" id="A0A2I0U7E6"/>
<organism evidence="3 4">
    <name type="scientific">Limosa lapponica baueri</name>
    <dbReference type="NCBI Taxonomy" id="1758121"/>
    <lineage>
        <taxon>Eukaryota</taxon>
        <taxon>Metazoa</taxon>
        <taxon>Chordata</taxon>
        <taxon>Craniata</taxon>
        <taxon>Vertebrata</taxon>
        <taxon>Euteleostomi</taxon>
        <taxon>Archelosauria</taxon>
        <taxon>Archosauria</taxon>
        <taxon>Dinosauria</taxon>
        <taxon>Saurischia</taxon>
        <taxon>Theropoda</taxon>
        <taxon>Coelurosauria</taxon>
        <taxon>Aves</taxon>
        <taxon>Neognathae</taxon>
        <taxon>Neoaves</taxon>
        <taxon>Charadriiformes</taxon>
        <taxon>Scolopacidae</taxon>
        <taxon>Limosa</taxon>
    </lineage>
</organism>
<evidence type="ECO:0000313" key="4">
    <source>
        <dbReference type="Proteomes" id="UP000233556"/>
    </source>
</evidence>
<feature type="region of interest" description="Disordered" evidence="1">
    <location>
        <begin position="1"/>
        <end position="27"/>
    </location>
</feature>
<evidence type="ECO:0000256" key="2">
    <source>
        <dbReference type="SAM" id="Phobius"/>
    </source>
</evidence>
<reference evidence="4" key="2">
    <citation type="submission" date="2017-12" db="EMBL/GenBank/DDBJ databases">
        <title>Genome sequence of the Bar-tailed Godwit (Limosa lapponica baueri).</title>
        <authorList>
            <person name="Lima N.C.B."/>
            <person name="Parody-Merino A.M."/>
            <person name="Battley P.F."/>
            <person name="Fidler A.E."/>
            <person name="Prosdocimi F."/>
        </authorList>
    </citation>
    <scope>NUCLEOTIDE SEQUENCE [LARGE SCALE GENOMIC DNA]</scope>
</reference>
<name>A0A2I0U7E6_LIMLA</name>
<protein>
    <submittedName>
        <fullName evidence="3">Uncharacterized protein</fullName>
    </submittedName>
</protein>
<reference evidence="4" key="1">
    <citation type="submission" date="2017-11" db="EMBL/GenBank/DDBJ databases">
        <authorList>
            <person name="Lima N.C."/>
            <person name="Parody-Merino A.M."/>
            <person name="Battley P.F."/>
            <person name="Fidler A.E."/>
            <person name="Prosdocimi F."/>
        </authorList>
    </citation>
    <scope>NUCLEOTIDE SEQUENCE [LARGE SCALE GENOMIC DNA]</scope>
</reference>
<accession>A0A2I0U7E6</accession>
<keyword evidence="2" id="KW-1133">Transmembrane helix</keyword>
<feature type="transmembrane region" description="Helical" evidence="2">
    <location>
        <begin position="31"/>
        <end position="51"/>
    </location>
</feature>
<dbReference type="EMBL" id="KZ506053">
    <property type="protein sequence ID" value="PKU41949.1"/>
    <property type="molecule type" value="Genomic_DNA"/>
</dbReference>
<keyword evidence="4" id="KW-1185">Reference proteome</keyword>
<keyword evidence="2" id="KW-0812">Transmembrane</keyword>
<keyword evidence="2" id="KW-0472">Membrane</keyword>
<feature type="compositionally biased region" description="Basic and acidic residues" evidence="1">
    <location>
        <begin position="1"/>
        <end position="13"/>
    </location>
</feature>
<evidence type="ECO:0000256" key="1">
    <source>
        <dbReference type="SAM" id="MobiDB-lite"/>
    </source>
</evidence>
<evidence type="ECO:0000313" key="3">
    <source>
        <dbReference type="EMBL" id="PKU41949.1"/>
    </source>
</evidence>
<proteinExistence type="predicted"/>
<gene>
    <name evidence="3" type="ORF">llap_7745</name>
</gene>
<sequence length="82" mass="8781">MNEEVAQKSDSGEKCNGGNQRRKRPKKVQKVFSKGVLALAELAISVIVFGGNEVSVVSEAVAKDSERAMLKTRSGGNDFGQL</sequence>
<dbReference type="Proteomes" id="UP000233556">
    <property type="component" value="Unassembled WGS sequence"/>
</dbReference>